<comment type="subcellular location">
    <subcellularLocation>
        <location evidence="1">Endoplasmic reticulum membrane</location>
        <topology evidence="1">Single-pass membrane protein</topology>
    </subcellularLocation>
</comment>
<dbReference type="GO" id="GO:0006488">
    <property type="term" value="P:dolichol-linked oligosaccharide biosynthetic process"/>
    <property type="evidence" value="ECO:0007669"/>
    <property type="project" value="InterPro"/>
</dbReference>
<name>A0A835YPL6_9STRA</name>
<evidence type="ECO:0000256" key="7">
    <source>
        <dbReference type="ARBA" id="ARBA00023136"/>
    </source>
</evidence>
<dbReference type="GO" id="GO:0004577">
    <property type="term" value="F:N-acetylglucosaminyldiphosphodolichol N-acetylglucosaminyltransferase activity"/>
    <property type="evidence" value="ECO:0007669"/>
    <property type="project" value="TreeGrafter"/>
</dbReference>
<dbReference type="InterPro" id="IPR013969">
    <property type="entry name" value="Oligosacch_biosynth_Alg14"/>
</dbReference>
<protein>
    <recommendedName>
        <fullName evidence="3">UDP-N-acetylglucosamine transferase subunit ALG14</fullName>
    </recommendedName>
</protein>
<accession>A0A835YPL6</accession>
<keyword evidence="5" id="KW-0256">Endoplasmic reticulum</keyword>
<evidence type="ECO:0000256" key="3">
    <source>
        <dbReference type="ARBA" id="ARBA00017467"/>
    </source>
</evidence>
<evidence type="ECO:0000256" key="6">
    <source>
        <dbReference type="ARBA" id="ARBA00022989"/>
    </source>
</evidence>
<gene>
    <name evidence="8" type="ORF">JKP88DRAFT_226412</name>
</gene>
<dbReference type="Gene3D" id="3.40.50.2000">
    <property type="entry name" value="Glycogen Phosphorylase B"/>
    <property type="match status" value="1"/>
</dbReference>
<keyword evidence="9" id="KW-1185">Reference proteome</keyword>
<dbReference type="PANTHER" id="PTHR12154:SF4">
    <property type="entry name" value="UDP-N-ACETYLGLUCOSAMINE TRANSFERASE SUBUNIT ALG14 HOMOLOG"/>
    <property type="match status" value="1"/>
</dbReference>
<dbReference type="AlphaFoldDB" id="A0A835YPL6"/>
<evidence type="ECO:0000256" key="1">
    <source>
        <dbReference type="ARBA" id="ARBA00004389"/>
    </source>
</evidence>
<proteinExistence type="inferred from homology"/>
<keyword evidence="6" id="KW-1133">Transmembrane helix</keyword>
<comment type="caution">
    <text evidence="8">The sequence shown here is derived from an EMBL/GenBank/DDBJ whole genome shotgun (WGS) entry which is preliminary data.</text>
</comment>
<dbReference type="Pfam" id="PF08660">
    <property type="entry name" value="Alg14"/>
    <property type="match status" value="1"/>
</dbReference>
<sequence>MVVLGSGGHTTEMLKLLQGAPTDVYAPLHYVIAATDHTSADRIPHADAAPGSAATVVHTVPRSREVGQGWASTCATTAVAMLRCAWLVACVRPDVLIVNGPGTCVPICACVFALKVVAIRPRAKLVFVESFCRVETLSLTGWLLYPLADRFLVHWPELAAKYPRAEYVGRFF</sequence>
<keyword evidence="8" id="KW-0328">Glycosyltransferase</keyword>
<evidence type="ECO:0000256" key="4">
    <source>
        <dbReference type="ARBA" id="ARBA00022692"/>
    </source>
</evidence>
<keyword evidence="7" id="KW-0472">Membrane</keyword>
<organism evidence="8 9">
    <name type="scientific">Tribonema minus</name>
    <dbReference type="NCBI Taxonomy" id="303371"/>
    <lineage>
        <taxon>Eukaryota</taxon>
        <taxon>Sar</taxon>
        <taxon>Stramenopiles</taxon>
        <taxon>Ochrophyta</taxon>
        <taxon>PX clade</taxon>
        <taxon>Xanthophyceae</taxon>
        <taxon>Tribonematales</taxon>
        <taxon>Tribonemataceae</taxon>
        <taxon>Tribonema</taxon>
    </lineage>
</organism>
<dbReference type="GO" id="GO:0043541">
    <property type="term" value="C:UDP-N-acetylglucosamine transferase complex"/>
    <property type="evidence" value="ECO:0007669"/>
    <property type="project" value="TreeGrafter"/>
</dbReference>
<evidence type="ECO:0000313" key="9">
    <source>
        <dbReference type="Proteomes" id="UP000664859"/>
    </source>
</evidence>
<dbReference type="PANTHER" id="PTHR12154">
    <property type="entry name" value="GLYCOSYL TRANSFERASE-RELATED"/>
    <property type="match status" value="1"/>
</dbReference>
<comment type="similarity">
    <text evidence="2">Belongs to the ALG14 family.</text>
</comment>
<evidence type="ECO:0000256" key="2">
    <source>
        <dbReference type="ARBA" id="ARBA00009731"/>
    </source>
</evidence>
<evidence type="ECO:0000313" key="8">
    <source>
        <dbReference type="EMBL" id="KAG5177697.1"/>
    </source>
</evidence>
<dbReference type="Proteomes" id="UP000664859">
    <property type="component" value="Unassembled WGS sequence"/>
</dbReference>
<dbReference type="OrthoDB" id="17098at2759"/>
<evidence type="ECO:0000256" key="5">
    <source>
        <dbReference type="ARBA" id="ARBA00022824"/>
    </source>
</evidence>
<reference evidence="8" key="1">
    <citation type="submission" date="2021-02" db="EMBL/GenBank/DDBJ databases">
        <title>First Annotated Genome of the Yellow-green Alga Tribonema minus.</title>
        <authorList>
            <person name="Mahan K.M."/>
        </authorList>
    </citation>
    <scope>NUCLEOTIDE SEQUENCE</scope>
    <source>
        <strain evidence="8">UTEX B ZZ1240</strain>
    </source>
</reference>
<dbReference type="EMBL" id="JAFCMP010000523">
    <property type="protein sequence ID" value="KAG5177697.1"/>
    <property type="molecule type" value="Genomic_DNA"/>
</dbReference>
<keyword evidence="8" id="KW-0808">Transferase</keyword>
<keyword evidence="4" id="KW-0812">Transmembrane</keyword>